<dbReference type="Proteomes" id="UP000660611">
    <property type="component" value="Unassembled WGS sequence"/>
</dbReference>
<keyword evidence="3" id="KW-1185">Reference proteome</keyword>
<dbReference type="Pfam" id="PF13460">
    <property type="entry name" value="NAD_binding_10"/>
    <property type="match status" value="1"/>
</dbReference>
<sequence length="204" mass="20297">MRIAVLGATGATGRLMVTAALARGLSVTAVARDPARVPTLPGLTTVAGDVRDPASIAAAVAECDVLLSGLGAVKGSAPGTLTAGAQAAVAAGVDRIIWLGALGTGPSAAPAGALTRTMLRLLMRSELPDKVEADATVIAAGGTVFHVGPMTGGQASPSPRTMTLASLLHRLFPRGVTRATVAAAMVQEAEQARFPGQTVTVLDS</sequence>
<accession>A0A919PHY1</accession>
<dbReference type="GO" id="GO:0042602">
    <property type="term" value="F:riboflavin reductase (NADPH) activity"/>
    <property type="evidence" value="ECO:0007669"/>
    <property type="project" value="TreeGrafter"/>
</dbReference>
<dbReference type="AlphaFoldDB" id="A0A919PHY1"/>
<dbReference type="PANTHER" id="PTHR43355:SF2">
    <property type="entry name" value="FLAVIN REDUCTASE (NADPH)"/>
    <property type="match status" value="1"/>
</dbReference>
<dbReference type="RefSeq" id="WP_203846960.1">
    <property type="nucleotide sequence ID" value="NZ_BAAAVW010000009.1"/>
</dbReference>
<dbReference type="Gene3D" id="3.40.50.720">
    <property type="entry name" value="NAD(P)-binding Rossmann-like Domain"/>
    <property type="match status" value="1"/>
</dbReference>
<evidence type="ECO:0000259" key="1">
    <source>
        <dbReference type="Pfam" id="PF13460"/>
    </source>
</evidence>
<dbReference type="InterPro" id="IPR016040">
    <property type="entry name" value="NAD(P)-bd_dom"/>
</dbReference>
<dbReference type="PANTHER" id="PTHR43355">
    <property type="entry name" value="FLAVIN REDUCTASE (NADPH)"/>
    <property type="match status" value="1"/>
</dbReference>
<gene>
    <name evidence="2" type="ORF">Dsi01nite_031920</name>
</gene>
<organism evidence="2 3">
    <name type="scientific">Dactylosporangium siamense</name>
    <dbReference type="NCBI Taxonomy" id="685454"/>
    <lineage>
        <taxon>Bacteria</taxon>
        <taxon>Bacillati</taxon>
        <taxon>Actinomycetota</taxon>
        <taxon>Actinomycetes</taxon>
        <taxon>Micromonosporales</taxon>
        <taxon>Micromonosporaceae</taxon>
        <taxon>Dactylosporangium</taxon>
    </lineage>
</organism>
<name>A0A919PHY1_9ACTN</name>
<reference evidence="2" key="1">
    <citation type="submission" date="2021-01" db="EMBL/GenBank/DDBJ databases">
        <title>Whole genome shotgun sequence of Dactylosporangium siamense NBRC 106093.</title>
        <authorList>
            <person name="Komaki H."/>
            <person name="Tamura T."/>
        </authorList>
    </citation>
    <scope>NUCLEOTIDE SEQUENCE</scope>
    <source>
        <strain evidence="2">NBRC 106093</strain>
    </source>
</reference>
<comment type="caution">
    <text evidence="2">The sequence shown here is derived from an EMBL/GenBank/DDBJ whole genome shotgun (WGS) entry which is preliminary data.</text>
</comment>
<protein>
    <submittedName>
        <fullName evidence="2">Flavin reductase</fullName>
    </submittedName>
</protein>
<feature type="domain" description="NAD(P)-binding" evidence="1">
    <location>
        <begin position="7"/>
        <end position="190"/>
    </location>
</feature>
<evidence type="ECO:0000313" key="3">
    <source>
        <dbReference type="Proteomes" id="UP000660611"/>
    </source>
</evidence>
<proteinExistence type="predicted"/>
<dbReference type="InterPro" id="IPR036291">
    <property type="entry name" value="NAD(P)-bd_dom_sf"/>
</dbReference>
<evidence type="ECO:0000313" key="2">
    <source>
        <dbReference type="EMBL" id="GIG45151.1"/>
    </source>
</evidence>
<dbReference type="EMBL" id="BONQ01000050">
    <property type="protein sequence ID" value="GIG45151.1"/>
    <property type="molecule type" value="Genomic_DNA"/>
</dbReference>
<dbReference type="GO" id="GO:0004074">
    <property type="term" value="F:biliverdin reductase [NAD(P)H] activity"/>
    <property type="evidence" value="ECO:0007669"/>
    <property type="project" value="TreeGrafter"/>
</dbReference>
<dbReference type="InterPro" id="IPR051606">
    <property type="entry name" value="Polyketide_Oxido-like"/>
</dbReference>
<dbReference type="SUPFAM" id="SSF51735">
    <property type="entry name" value="NAD(P)-binding Rossmann-fold domains"/>
    <property type="match status" value="1"/>
</dbReference>